<keyword evidence="5 10" id="KW-0963">Cytoplasm</keyword>
<dbReference type="GO" id="GO:0097367">
    <property type="term" value="F:carbohydrate derivative binding"/>
    <property type="evidence" value="ECO:0007669"/>
    <property type="project" value="InterPro"/>
</dbReference>
<evidence type="ECO:0000256" key="7">
    <source>
        <dbReference type="ARBA" id="ARBA00022833"/>
    </source>
</evidence>
<keyword evidence="9 10" id="KW-0119">Carbohydrate metabolism</keyword>
<evidence type="ECO:0000256" key="10">
    <source>
        <dbReference type="HAMAP-Rule" id="MF_00067"/>
    </source>
</evidence>
<dbReference type="InterPro" id="IPR046348">
    <property type="entry name" value="SIS_dom_sf"/>
</dbReference>
<feature type="domain" description="SIS" evidence="11">
    <location>
        <begin position="39"/>
        <end position="197"/>
    </location>
</feature>
<evidence type="ECO:0000313" key="13">
    <source>
        <dbReference type="Proteomes" id="UP000035929"/>
    </source>
</evidence>
<dbReference type="PATRIC" id="fig|270351.6.peg.6112"/>
<feature type="binding site" evidence="10">
    <location>
        <position position="67"/>
    </location>
    <ligand>
        <name>Zn(2+)</name>
        <dbReference type="ChEBI" id="CHEBI:29105"/>
    </ligand>
</feature>
<dbReference type="CDD" id="cd05006">
    <property type="entry name" value="SIS_GmhA"/>
    <property type="match status" value="1"/>
</dbReference>
<dbReference type="InterPro" id="IPR035461">
    <property type="entry name" value="GmhA/DiaA"/>
</dbReference>
<feature type="binding site" evidence="10">
    <location>
        <position position="174"/>
    </location>
    <ligand>
        <name>Zn(2+)</name>
        <dbReference type="ChEBI" id="CHEBI:29105"/>
    </ligand>
</feature>
<evidence type="ECO:0000256" key="8">
    <source>
        <dbReference type="ARBA" id="ARBA00023235"/>
    </source>
</evidence>
<feature type="binding site" evidence="10">
    <location>
        <position position="174"/>
    </location>
    <ligand>
        <name>substrate</name>
    </ligand>
</feature>
<evidence type="ECO:0000313" key="12">
    <source>
        <dbReference type="EMBL" id="KMO37909.1"/>
    </source>
</evidence>
<keyword evidence="8 10" id="KW-0413">Isomerase</keyword>
<evidence type="ECO:0000256" key="6">
    <source>
        <dbReference type="ARBA" id="ARBA00022723"/>
    </source>
</evidence>
<dbReference type="GO" id="GO:0008270">
    <property type="term" value="F:zinc ion binding"/>
    <property type="evidence" value="ECO:0007669"/>
    <property type="project" value="UniProtKB-UniRule"/>
</dbReference>
<dbReference type="RefSeq" id="WP_048463156.1">
    <property type="nucleotide sequence ID" value="NZ_JBNTQU010000029.1"/>
</dbReference>
<feature type="binding site" evidence="10">
    <location>
        <position position="182"/>
    </location>
    <ligand>
        <name>Zn(2+)</name>
        <dbReference type="ChEBI" id="CHEBI:29105"/>
    </ligand>
</feature>
<comment type="caution">
    <text evidence="12">The sequence shown here is derived from an EMBL/GenBank/DDBJ whole genome shotgun (WGS) entry which is preliminary data.</text>
</comment>
<feature type="binding site" evidence="10">
    <location>
        <begin position="54"/>
        <end position="56"/>
    </location>
    <ligand>
        <name>substrate</name>
    </ligand>
</feature>
<accession>A0A0J6SW11</accession>
<evidence type="ECO:0000259" key="11">
    <source>
        <dbReference type="PROSITE" id="PS51464"/>
    </source>
</evidence>
<dbReference type="PROSITE" id="PS51464">
    <property type="entry name" value="SIS"/>
    <property type="match status" value="1"/>
</dbReference>
<comment type="subunit">
    <text evidence="10">Homotetramer.</text>
</comment>
<dbReference type="EMBL" id="LABX01000051">
    <property type="protein sequence ID" value="KMO37909.1"/>
    <property type="molecule type" value="Genomic_DNA"/>
</dbReference>
<dbReference type="UniPathway" id="UPA00041">
    <property type="reaction ID" value="UER00436"/>
</dbReference>
<keyword evidence="6 10" id="KW-0479">Metal-binding</keyword>
<dbReference type="OrthoDB" id="9810929at2"/>
<dbReference type="InterPro" id="IPR004515">
    <property type="entry name" value="Phosphoheptose_Isoase"/>
</dbReference>
<comment type="miscellaneous">
    <text evidence="10">The reaction produces a racemic mixture of D-glycero-alpha-D-manno-heptose 7-phosphate and D-glycero-beta-D-manno-heptose 7-phosphate.</text>
</comment>
<dbReference type="SUPFAM" id="SSF53697">
    <property type="entry name" value="SIS domain"/>
    <property type="match status" value="1"/>
</dbReference>
<dbReference type="HAMAP" id="MF_00067">
    <property type="entry name" value="GmhA"/>
    <property type="match status" value="1"/>
</dbReference>
<dbReference type="InterPro" id="IPR050099">
    <property type="entry name" value="SIS_GmhA/DiaA_subfam"/>
</dbReference>
<feature type="binding site" evidence="10">
    <location>
        <position position="67"/>
    </location>
    <ligand>
        <name>substrate</name>
    </ligand>
</feature>
<dbReference type="EC" id="5.3.1.28" evidence="10"/>
<evidence type="ECO:0000256" key="9">
    <source>
        <dbReference type="ARBA" id="ARBA00023277"/>
    </source>
</evidence>
<name>A0A0J6SW11_9HYPH</name>
<dbReference type="AlphaFoldDB" id="A0A0J6SW11"/>
<comment type="subcellular location">
    <subcellularLocation>
        <location evidence="3 10">Cytoplasm</location>
    </subcellularLocation>
</comment>
<comment type="cofactor">
    <cofactor evidence="10">
        <name>Zn(2+)</name>
        <dbReference type="ChEBI" id="CHEBI:29105"/>
    </cofactor>
    <text evidence="10">Binds 1 zinc ion per subunit.</text>
</comment>
<dbReference type="GO" id="GO:2001061">
    <property type="term" value="P:D-glycero-D-manno-heptose 7-phosphate biosynthetic process"/>
    <property type="evidence" value="ECO:0007669"/>
    <property type="project" value="UniProtKB-UniPathway"/>
</dbReference>
<evidence type="ECO:0000256" key="1">
    <source>
        <dbReference type="ARBA" id="ARBA00000348"/>
    </source>
</evidence>
<dbReference type="Pfam" id="PF13580">
    <property type="entry name" value="SIS_2"/>
    <property type="match status" value="1"/>
</dbReference>
<feature type="binding site" evidence="10">
    <location>
        <begin position="122"/>
        <end position="124"/>
    </location>
    <ligand>
        <name>substrate</name>
    </ligand>
</feature>
<proteinExistence type="inferred from homology"/>
<dbReference type="GO" id="GO:0005737">
    <property type="term" value="C:cytoplasm"/>
    <property type="evidence" value="ECO:0007669"/>
    <property type="project" value="UniProtKB-SubCell"/>
</dbReference>
<protein>
    <recommendedName>
        <fullName evidence="10">Phosphoheptose isomerase</fullName>
        <ecNumber evidence="10">5.3.1.28</ecNumber>
    </recommendedName>
    <alternativeName>
        <fullName evidence="10">Sedoheptulose 7-phosphate isomerase</fullName>
    </alternativeName>
</protein>
<evidence type="ECO:0000256" key="3">
    <source>
        <dbReference type="ARBA" id="ARBA00004496"/>
    </source>
</evidence>
<comment type="catalytic activity">
    <reaction evidence="1 10">
        <text>2 D-sedoheptulose 7-phosphate = D-glycero-alpha-D-manno-heptose 7-phosphate + D-glycero-beta-D-manno-heptose 7-phosphate</text>
        <dbReference type="Rhea" id="RHEA:27489"/>
        <dbReference type="ChEBI" id="CHEBI:57483"/>
        <dbReference type="ChEBI" id="CHEBI:60203"/>
        <dbReference type="ChEBI" id="CHEBI:60204"/>
        <dbReference type="EC" id="5.3.1.28"/>
    </reaction>
</comment>
<dbReference type="Proteomes" id="UP000035929">
    <property type="component" value="Unassembled WGS sequence"/>
</dbReference>
<comment type="function">
    <text evidence="2 10">Catalyzes the isomerization of sedoheptulose 7-phosphate in D-glycero-D-manno-heptose 7-phosphate.</text>
</comment>
<sequence length="197" mass="20558">MSTEPCHVLSHFEASSAAMADTLKEQAFIESCRQMTAACIRTLRGGGKLLFAGNGGSAGDAQHIAGEFVSRLNFDRAPLAAIALTVDTSVLTAIGNDYGFDRVFERQVLALGRKGDLFCGISTSGRSPNILRALRAARELGVTTVGLMGANGGEMADLCDLVLAAPHTRTPMIQQLHITAAHAICGAVEAEIFGGPA</sequence>
<keyword evidence="7 10" id="KW-0862">Zinc</keyword>
<organism evidence="12 13">
    <name type="scientific">Methylobacterium aquaticum</name>
    <dbReference type="NCBI Taxonomy" id="270351"/>
    <lineage>
        <taxon>Bacteria</taxon>
        <taxon>Pseudomonadati</taxon>
        <taxon>Pseudomonadota</taxon>
        <taxon>Alphaproteobacteria</taxon>
        <taxon>Hyphomicrobiales</taxon>
        <taxon>Methylobacteriaceae</taxon>
        <taxon>Methylobacterium</taxon>
    </lineage>
</organism>
<feature type="binding site" evidence="10">
    <location>
        <position position="63"/>
    </location>
    <ligand>
        <name>Zn(2+)</name>
        <dbReference type="ChEBI" id="CHEBI:29105"/>
    </ligand>
</feature>
<dbReference type="InterPro" id="IPR001347">
    <property type="entry name" value="SIS_dom"/>
</dbReference>
<dbReference type="GO" id="GO:0005975">
    <property type="term" value="P:carbohydrate metabolic process"/>
    <property type="evidence" value="ECO:0007669"/>
    <property type="project" value="UniProtKB-UniRule"/>
</dbReference>
<dbReference type="PANTHER" id="PTHR30390">
    <property type="entry name" value="SEDOHEPTULOSE 7-PHOSPHATE ISOMERASE / DNAA INITIATOR-ASSOCIATING FACTOR FOR REPLICATION INITIATION"/>
    <property type="match status" value="1"/>
</dbReference>
<evidence type="ECO:0000256" key="4">
    <source>
        <dbReference type="ARBA" id="ARBA00009894"/>
    </source>
</evidence>
<comment type="similarity">
    <text evidence="4 10">Belongs to the SIS family. GmhA subfamily.</text>
</comment>
<feature type="binding site" evidence="10">
    <location>
        <position position="127"/>
    </location>
    <ligand>
        <name>substrate</name>
    </ligand>
</feature>
<feature type="binding site" evidence="10">
    <location>
        <begin position="96"/>
        <end position="97"/>
    </location>
    <ligand>
        <name>substrate</name>
    </ligand>
</feature>
<dbReference type="GO" id="GO:0008968">
    <property type="term" value="F:D-sedoheptulose 7-phosphate isomerase activity"/>
    <property type="evidence" value="ECO:0007669"/>
    <property type="project" value="UniProtKB-UniRule"/>
</dbReference>
<comment type="pathway">
    <text evidence="10">Carbohydrate biosynthesis; D-glycero-D-manno-heptose 7-phosphate biosynthesis; D-glycero-alpha-D-manno-heptose 7-phosphate and D-glycero-beta-D-manno-heptose 7-phosphate from sedoheptulose 7-phosphate: step 1/1.</text>
</comment>
<reference evidence="12 13" key="1">
    <citation type="submission" date="2015-03" db="EMBL/GenBank/DDBJ databases">
        <title>Genome sequencing of Methylobacterium aquaticum DSM16371 type strain.</title>
        <authorList>
            <person name="Chaudhry V."/>
            <person name="Patil P.B."/>
        </authorList>
    </citation>
    <scope>NUCLEOTIDE SEQUENCE [LARGE SCALE GENOMIC DNA]</scope>
    <source>
        <strain evidence="12 13">DSM 16371</strain>
    </source>
</reference>
<evidence type="ECO:0000256" key="2">
    <source>
        <dbReference type="ARBA" id="ARBA00003172"/>
    </source>
</evidence>
<evidence type="ECO:0000256" key="5">
    <source>
        <dbReference type="ARBA" id="ARBA00022490"/>
    </source>
</evidence>
<dbReference type="Gene3D" id="3.40.50.10490">
    <property type="entry name" value="Glucose-6-phosphate isomerase like protein, domain 1"/>
    <property type="match status" value="1"/>
</dbReference>
<gene>
    <name evidence="10" type="primary">gmhA</name>
    <name evidence="12" type="ORF">VP06_07250</name>
</gene>
<dbReference type="PANTHER" id="PTHR30390:SF6">
    <property type="entry name" value="DNAA INITIATOR-ASSOCIATING PROTEIN DIAA"/>
    <property type="match status" value="1"/>
</dbReference>